<dbReference type="SUPFAM" id="SSF48592">
    <property type="entry name" value="GroEL equatorial domain-like"/>
    <property type="match status" value="1"/>
</dbReference>
<dbReference type="Gene3D" id="3.50.7.10">
    <property type="entry name" value="GroEL"/>
    <property type="match status" value="1"/>
</dbReference>
<dbReference type="OrthoDB" id="10052040at2759"/>
<dbReference type="VEuPathDB" id="FungiDB:SAPIO_CDS4391"/>
<evidence type="ECO:0000256" key="7">
    <source>
        <dbReference type="ARBA" id="ARBA00039582"/>
    </source>
</evidence>
<dbReference type="KEGG" id="sapo:SAPIO_CDS4391"/>
<dbReference type="InterPro" id="IPR017998">
    <property type="entry name" value="Chaperone_TCP-1"/>
</dbReference>
<dbReference type="GeneID" id="27723463"/>
<dbReference type="PRINTS" id="PR00304">
    <property type="entry name" value="TCOMPLEXTCP1"/>
</dbReference>
<dbReference type="InterPro" id="IPR002194">
    <property type="entry name" value="Chaperonin_TCP-1_CS"/>
</dbReference>
<dbReference type="RefSeq" id="XP_016643295.1">
    <property type="nucleotide sequence ID" value="XM_016786950.1"/>
</dbReference>
<evidence type="ECO:0000256" key="2">
    <source>
        <dbReference type="ARBA" id="ARBA00008020"/>
    </source>
</evidence>
<organism evidence="12 13">
    <name type="scientific">Pseudallescheria apiosperma</name>
    <name type="common">Scedosporium apiospermum</name>
    <dbReference type="NCBI Taxonomy" id="563466"/>
    <lineage>
        <taxon>Eukaryota</taxon>
        <taxon>Fungi</taxon>
        <taxon>Dikarya</taxon>
        <taxon>Ascomycota</taxon>
        <taxon>Pezizomycotina</taxon>
        <taxon>Sordariomycetes</taxon>
        <taxon>Hypocreomycetidae</taxon>
        <taxon>Microascales</taxon>
        <taxon>Microascaceae</taxon>
        <taxon>Scedosporium</taxon>
    </lineage>
</organism>
<feature type="compositionally biased region" description="Basic and acidic residues" evidence="10">
    <location>
        <begin position="653"/>
        <end position="685"/>
    </location>
</feature>
<dbReference type="CDD" id="cd03342">
    <property type="entry name" value="TCP1_zeta"/>
    <property type="match status" value="1"/>
</dbReference>
<keyword evidence="13" id="KW-1185">Reference proteome</keyword>
<reference evidence="12 13" key="1">
    <citation type="journal article" date="2014" name="Genome Announc.">
        <title>Draft genome sequence of the pathogenic fungus Scedosporium apiospermum.</title>
        <authorList>
            <person name="Vandeputte P."/>
            <person name="Ghamrawi S."/>
            <person name="Rechenmann M."/>
            <person name="Iltis A."/>
            <person name="Giraud S."/>
            <person name="Fleury M."/>
            <person name="Thornton C."/>
            <person name="Delhaes L."/>
            <person name="Meyer W."/>
            <person name="Papon N."/>
            <person name="Bouchara J.P."/>
        </authorList>
    </citation>
    <scope>NUCLEOTIDE SEQUENCE [LARGE SCALE GENOMIC DNA]</scope>
    <source>
        <strain evidence="12 13">IHEM 14462</strain>
    </source>
</reference>
<proteinExistence type="inferred from homology"/>
<dbReference type="EMBL" id="JOWA01000092">
    <property type="protein sequence ID" value="KEZ43496.1"/>
    <property type="molecule type" value="Genomic_DNA"/>
</dbReference>
<dbReference type="SUPFAM" id="SSF54849">
    <property type="entry name" value="GroEL-intermediate domain like"/>
    <property type="match status" value="1"/>
</dbReference>
<dbReference type="OMA" id="CNVARTA"/>
<evidence type="ECO:0000256" key="4">
    <source>
        <dbReference type="ARBA" id="ARBA00022741"/>
    </source>
</evidence>
<keyword evidence="4 9" id="KW-0547">Nucleotide-binding</keyword>
<dbReference type="SUPFAM" id="SSF52029">
    <property type="entry name" value="GroEL apical domain-like"/>
    <property type="match status" value="1"/>
</dbReference>
<comment type="caution">
    <text evidence="12">The sequence shown here is derived from an EMBL/GenBank/DDBJ whole genome shotgun (WGS) entry which is preliminary data.</text>
</comment>
<dbReference type="FunFam" id="3.50.7.10:FF:000004">
    <property type="entry name" value="T-complex protein 1 subunit zeta"/>
    <property type="match status" value="1"/>
</dbReference>
<dbReference type="InterPro" id="IPR007320">
    <property type="entry name" value="PDCD2_C"/>
</dbReference>
<dbReference type="PANTHER" id="PTHR11353">
    <property type="entry name" value="CHAPERONIN"/>
    <property type="match status" value="1"/>
</dbReference>
<dbReference type="InterPro" id="IPR002423">
    <property type="entry name" value="Cpn60/GroEL/TCP-1"/>
</dbReference>
<sequence length="954" mass="103075">MSAAQLLNPKAESRRRGEALQVNISAGEGLQNVLKSNLGPLGTIKMLVDGAGQIKLTKDGNVLLREMQIKNPTAVMIARAATAQDDICGDGTTSVVLLVGELLKQAERHISEGLHPRIITDGFEIAKNESLKFLDKFKLPREIDRELLCNVARTALATKLNSSLATKLTPDIVDAVLAIYQAPAKPDLHMIEIMKMQHRTASDTQLIRGLALDHGARHPDMPKRVENAYILTLNVSLEYEKTEINSSFFYSSAEQREKLVESERRFVDDKLKKIVDLKKRVCGNDPKKNFVIINQKGIDPLSLDVLAKNGILALRRAKRRNMERLQLVCGGIAQNSADDLTPEVLGWAGLVYEQTLGEEKYTFIEEVKDPKSVTLLIKGPNQHTITQVTDAVRDGLRSVYNTIVDKSVVPGGGAFQVACAAHLKSDKFSKTVKGKAKWGVAAFADALLVIPKTLAANAGHDIQDALASLQDEYADGNVVGLDLITGEPMDPELEGIYDSFRVLRNCIASSSSIAANLLLCDEILKARQMGRQGGPGGIDAPDMADYDSDSDIGEFTETTTLLGYVSKDPADDSISRLGGQPEWLDPKTPPSAALARCAACGDMMSLLLQLNGELPDKFPGHERRLFLFGCRKPKCRRKAGSIRGLRSVRVSKEAAEKARTEAEATRKAAEEKRKREEAAAAEKAKQPGLGETLFGTKGLGGGAGANPFAAGGGNANPFSSGGGLVAANPFSSAPKEVVTPADVEKAAAELPKTFAETLSLNNPQAQKPQSLPSPPEPWPTEVPGAYPTLYLVDVDYETLDPTPSTIPANARMEIDSSEGGGASASAKDDFESAMDATFQKFADRMAQNPEQVIRYEFAGAPLLYSKDDEVAKALGGRSGMPRCKGCGGERTFELQLTPHAITELEEDDMSLEGMDWGTIIMGVCAKDCQAYGVEDGQVGYLEEWVGVQWEELVK</sequence>
<dbReference type="Proteomes" id="UP000028545">
    <property type="component" value="Unassembled WGS sequence"/>
</dbReference>
<evidence type="ECO:0000256" key="6">
    <source>
        <dbReference type="ARBA" id="ARBA00023186"/>
    </source>
</evidence>
<dbReference type="Pfam" id="PF04194">
    <property type="entry name" value="PDCD2_C"/>
    <property type="match status" value="1"/>
</dbReference>
<dbReference type="HOGENOM" id="CLU_013396_0_0_1"/>
<keyword evidence="3" id="KW-0963">Cytoplasm</keyword>
<dbReference type="Gene3D" id="3.30.260.10">
    <property type="entry name" value="TCP-1-like chaperonin intermediate domain"/>
    <property type="match status" value="1"/>
</dbReference>
<evidence type="ECO:0000256" key="3">
    <source>
        <dbReference type="ARBA" id="ARBA00022490"/>
    </source>
</evidence>
<evidence type="ECO:0000256" key="5">
    <source>
        <dbReference type="ARBA" id="ARBA00022840"/>
    </source>
</evidence>
<evidence type="ECO:0000313" key="12">
    <source>
        <dbReference type="EMBL" id="KEZ43496.1"/>
    </source>
</evidence>
<dbReference type="AlphaFoldDB" id="A0A084G834"/>
<protein>
    <recommendedName>
        <fullName evidence="7">T-complex protein 1 subunit zeta</fullName>
    </recommendedName>
    <alternativeName>
        <fullName evidence="8">CCT-zeta</fullName>
    </alternativeName>
</protein>
<feature type="domain" description="Programmed cell death protein 2 C-terminal" evidence="11">
    <location>
        <begin position="835"/>
        <end position="949"/>
    </location>
</feature>
<feature type="region of interest" description="Disordered" evidence="10">
    <location>
        <begin position="653"/>
        <end position="692"/>
    </location>
</feature>
<keyword evidence="6 9" id="KW-0143">Chaperone</keyword>
<dbReference type="GO" id="GO:0140662">
    <property type="term" value="F:ATP-dependent protein folding chaperone"/>
    <property type="evidence" value="ECO:0007669"/>
    <property type="project" value="InterPro"/>
</dbReference>
<accession>A0A084G834</accession>
<dbReference type="Gene3D" id="1.10.560.10">
    <property type="entry name" value="GroEL-like equatorial domain"/>
    <property type="match status" value="1"/>
</dbReference>
<dbReference type="InterPro" id="IPR012722">
    <property type="entry name" value="Chap_CCT_zeta"/>
</dbReference>
<dbReference type="FunFam" id="3.30.260.10:FF:000017">
    <property type="entry name" value="T-complex protein 1 subunit zeta"/>
    <property type="match status" value="1"/>
</dbReference>
<dbReference type="PROSITE" id="PS00751">
    <property type="entry name" value="TCP1_2"/>
    <property type="match status" value="1"/>
</dbReference>
<dbReference type="InterPro" id="IPR027410">
    <property type="entry name" value="TCP-1-like_intermed_sf"/>
</dbReference>
<dbReference type="InterPro" id="IPR027409">
    <property type="entry name" value="GroEL-like_apical_dom_sf"/>
</dbReference>
<dbReference type="PROSITE" id="PS00750">
    <property type="entry name" value="TCP1_1"/>
    <property type="match status" value="1"/>
</dbReference>
<evidence type="ECO:0000256" key="9">
    <source>
        <dbReference type="RuleBase" id="RU004187"/>
    </source>
</evidence>
<evidence type="ECO:0000259" key="11">
    <source>
        <dbReference type="Pfam" id="PF04194"/>
    </source>
</evidence>
<dbReference type="Pfam" id="PF00118">
    <property type="entry name" value="Cpn60_TCP1"/>
    <property type="match status" value="1"/>
</dbReference>
<evidence type="ECO:0000256" key="8">
    <source>
        <dbReference type="ARBA" id="ARBA00044261"/>
    </source>
</evidence>
<name>A0A084G834_PSEDA</name>
<dbReference type="GO" id="GO:0005524">
    <property type="term" value="F:ATP binding"/>
    <property type="evidence" value="ECO:0007669"/>
    <property type="project" value="UniProtKB-KW"/>
</dbReference>
<evidence type="ECO:0000256" key="10">
    <source>
        <dbReference type="SAM" id="MobiDB-lite"/>
    </source>
</evidence>
<evidence type="ECO:0000313" key="13">
    <source>
        <dbReference type="Proteomes" id="UP000028545"/>
    </source>
</evidence>
<dbReference type="FunFam" id="1.10.560.10:FF:000058">
    <property type="entry name" value="T-complex protein 1 subunit zeta"/>
    <property type="match status" value="1"/>
</dbReference>
<dbReference type="GO" id="GO:0051082">
    <property type="term" value="F:unfolded protein binding"/>
    <property type="evidence" value="ECO:0007669"/>
    <property type="project" value="InterPro"/>
</dbReference>
<comment type="subcellular location">
    <subcellularLocation>
        <location evidence="1">Cytoplasm</location>
    </subcellularLocation>
</comment>
<comment type="similarity">
    <text evidence="2 9">Belongs to the TCP-1 chaperonin family.</text>
</comment>
<keyword evidence="5 9" id="KW-0067">ATP-binding</keyword>
<dbReference type="NCBIfam" id="TIGR02347">
    <property type="entry name" value="chap_CCT_zeta"/>
    <property type="match status" value="1"/>
</dbReference>
<evidence type="ECO:0000256" key="1">
    <source>
        <dbReference type="ARBA" id="ARBA00004496"/>
    </source>
</evidence>
<dbReference type="GO" id="GO:0005832">
    <property type="term" value="C:chaperonin-containing T-complex"/>
    <property type="evidence" value="ECO:0007669"/>
    <property type="project" value="UniProtKB-ARBA"/>
</dbReference>
<gene>
    <name evidence="12" type="ORF">SAPIO_CDS4391</name>
</gene>
<dbReference type="InterPro" id="IPR027413">
    <property type="entry name" value="GROEL-like_equatorial_sf"/>
</dbReference>
<dbReference type="GO" id="GO:0016887">
    <property type="term" value="F:ATP hydrolysis activity"/>
    <property type="evidence" value="ECO:0007669"/>
    <property type="project" value="InterPro"/>
</dbReference>